<feature type="transmembrane region" description="Helical" evidence="5">
    <location>
        <begin position="118"/>
        <end position="141"/>
    </location>
</feature>
<feature type="transmembrane region" description="Helical" evidence="5">
    <location>
        <begin position="17"/>
        <end position="35"/>
    </location>
</feature>
<feature type="transmembrane region" description="Helical" evidence="5">
    <location>
        <begin position="84"/>
        <end position="106"/>
    </location>
</feature>
<feature type="transmembrane region" description="Helical" evidence="5">
    <location>
        <begin position="278"/>
        <end position="303"/>
    </location>
</feature>
<proteinExistence type="predicted"/>
<keyword evidence="2 5" id="KW-0812">Transmembrane</keyword>
<feature type="transmembrane region" description="Helical" evidence="5">
    <location>
        <begin position="375"/>
        <end position="397"/>
    </location>
</feature>
<name>A0ABX4HP97_9BACI</name>
<comment type="caution">
    <text evidence="6">The sequence shown here is derived from an EMBL/GenBank/DDBJ whole genome shotgun (WGS) entry which is preliminary data.</text>
</comment>
<dbReference type="Pfam" id="PF01566">
    <property type="entry name" value="Nramp"/>
    <property type="match status" value="1"/>
</dbReference>
<feature type="transmembrane region" description="Helical" evidence="5">
    <location>
        <begin position="41"/>
        <end position="63"/>
    </location>
</feature>
<evidence type="ECO:0000313" key="7">
    <source>
        <dbReference type="Proteomes" id="UP000217561"/>
    </source>
</evidence>
<keyword evidence="7" id="KW-1185">Reference proteome</keyword>
<dbReference type="PANTHER" id="PTHR11706:SF2">
    <property type="entry name" value="TRANSPORTER PROTEIN"/>
    <property type="match status" value="1"/>
</dbReference>
<evidence type="ECO:0000256" key="3">
    <source>
        <dbReference type="ARBA" id="ARBA00022989"/>
    </source>
</evidence>
<feature type="transmembrane region" description="Helical" evidence="5">
    <location>
        <begin position="315"/>
        <end position="334"/>
    </location>
</feature>
<dbReference type="PANTHER" id="PTHR11706">
    <property type="entry name" value="SOLUTE CARRIER PROTEIN FAMILY 11 MEMBER"/>
    <property type="match status" value="1"/>
</dbReference>
<dbReference type="RefSeq" id="WP_095822623.1">
    <property type="nucleotide sequence ID" value="NZ_NSGH01000019.1"/>
</dbReference>
<feature type="transmembrane region" description="Helical" evidence="5">
    <location>
        <begin position="187"/>
        <end position="211"/>
    </location>
</feature>
<feature type="transmembrane region" description="Helical" evidence="5">
    <location>
        <begin position="148"/>
        <end position="167"/>
    </location>
</feature>
<protein>
    <recommendedName>
        <fullName evidence="8">Mn2+ and Fe2+ transporters of the NRAMP family</fullName>
    </recommendedName>
</protein>
<dbReference type="Proteomes" id="UP000217561">
    <property type="component" value="Unassembled WGS sequence"/>
</dbReference>
<evidence type="ECO:0000256" key="4">
    <source>
        <dbReference type="ARBA" id="ARBA00023136"/>
    </source>
</evidence>
<keyword evidence="4 5" id="KW-0472">Membrane</keyword>
<comment type="subcellular location">
    <subcellularLocation>
        <location evidence="1">Membrane</location>
        <topology evidence="1">Multi-pass membrane protein</topology>
    </subcellularLocation>
</comment>
<evidence type="ECO:0000256" key="5">
    <source>
        <dbReference type="SAM" id="Phobius"/>
    </source>
</evidence>
<keyword evidence="3 5" id="KW-1133">Transmembrane helix</keyword>
<dbReference type="EMBL" id="NSGH01000019">
    <property type="protein sequence ID" value="PBB05037.1"/>
    <property type="molecule type" value="Genomic_DNA"/>
</dbReference>
<dbReference type="InterPro" id="IPR001046">
    <property type="entry name" value="NRAMP_fam"/>
</dbReference>
<feature type="transmembrane region" description="Helical" evidence="5">
    <location>
        <begin position="232"/>
        <end position="258"/>
    </location>
</feature>
<organism evidence="6 7">
    <name type="scientific">Salimicrobium humidisoli</name>
    <dbReference type="NCBI Taxonomy" id="2029857"/>
    <lineage>
        <taxon>Bacteria</taxon>
        <taxon>Bacillati</taxon>
        <taxon>Bacillota</taxon>
        <taxon>Bacilli</taxon>
        <taxon>Bacillales</taxon>
        <taxon>Bacillaceae</taxon>
        <taxon>Salimicrobium</taxon>
    </lineage>
</organism>
<accession>A0ABX4HP97</accession>
<sequence>MGQNQDELKKKNVQRRVLWGAIFLMATSSIGPAFLTQTTEFTSRFMASFAFAILASIIIDIGAQLNIWRILVVSGERGQDVANMVFPGLGYLVASLIVLGGIAFNIGNVAGAGLGINVLFGISPKTGAVITGIIAIVIFTVKNAEKVIDILIPILGVVMIGMVGYVMVTTNPPVGEALIRSVLPENFGSLVLPVITLVGGTVGGYITFAGAHRLIDRGFKGEEALPLVTKAANFGILTTGVMRVFLFLAVLGVVAAGYTLDEGNPAASVFQIALGDVGYKIFGIVLWSAAISSVIGSAYTSVSFVRSFHPQLEKYYKWLIVGFIAFSTIIFAIVGEPVTLLIIAGSVNGLILPLTLGSVLLASRKRSVVGDYKHPAWMLIFGVVAVVVTVVAGFLSLQGIADLWQG</sequence>
<reference evidence="6 7" key="1">
    <citation type="submission" date="2017-08" db="EMBL/GenBank/DDBJ databases">
        <title>Salimicrobium alkalisoli sp. nov., isolated from saline alkaline soil.</title>
        <authorList>
            <person name="Zhang G."/>
            <person name="Xiong Q."/>
        </authorList>
    </citation>
    <scope>NUCLEOTIDE SEQUENCE [LARGE SCALE GENOMIC DNA]</scope>
    <source>
        <strain evidence="6 7">WN024</strain>
    </source>
</reference>
<feature type="transmembrane region" description="Helical" evidence="5">
    <location>
        <begin position="340"/>
        <end position="363"/>
    </location>
</feature>
<gene>
    <name evidence="6" type="ORF">CKW00_11110</name>
</gene>
<evidence type="ECO:0000256" key="2">
    <source>
        <dbReference type="ARBA" id="ARBA00022692"/>
    </source>
</evidence>
<evidence type="ECO:0000313" key="6">
    <source>
        <dbReference type="EMBL" id="PBB05037.1"/>
    </source>
</evidence>
<evidence type="ECO:0000256" key="1">
    <source>
        <dbReference type="ARBA" id="ARBA00004141"/>
    </source>
</evidence>
<evidence type="ECO:0008006" key="8">
    <source>
        <dbReference type="Google" id="ProtNLM"/>
    </source>
</evidence>